<evidence type="ECO:0000313" key="2">
    <source>
        <dbReference type="EMBL" id="RJE88219.1"/>
    </source>
</evidence>
<evidence type="ECO:0000313" key="3">
    <source>
        <dbReference type="Proteomes" id="UP000284202"/>
    </source>
</evidence>
<dbReference type="OrthoDB" id="5609383at2"/>
<reference evidence="3" key="1">
    <citation type="submission" date="2018-09" db="EMBL/GenBank/DDBJ databases">
        <title>Acidovorax cavernicola nov. sp. isolated from Gruta de las Maravillas (Aracena, Spain).</title>
        <authorList>
            <person name="Jurado V."/>
            <person name="Gutierrez-Patricio S."/>
            <person name="Gonzalez-Pimentel J.L."/>
            <person name="Miller A.Z."/>
            <person name="Laiz L."/>
            <person name="Saiz-Jimenez C."/>
        </authorList>
    </citation>
    <scope>NUCLEOTIDE SEQUENCE [LARGE SCALE GENOMIC DNA]</scope>
    <source>
        <strain evidence="3">1011MAR3C25</strain>
    </source>
</reference>
<proteinExistence type="predicted"/>
<organism evidence="2 3">
    <name type="scientific">Paracoccus onubensis</name>
    <dbReference type="NCBI Taxonomy" id="1675788"/>
    <lineage>
        <taxon>Bacteria</taxon>
        <taxon>Pseudomonadati</taxon>
        <taxon>Pseudomonadota</taxon>
        <taxon>Alphaproteobacteria</taxon>
        <taxon>Rhodobacterales</taxon>
        <taxon>Paracoccaceae</taxon>
        <taxon>Paracoccus</taxon>
    </lineage>
</organism>
<dbReference type="EMBL" id="QZCG01000002">
    <property type="protein sequence ID" value="RJE88219.1"/>
    <property type="molecule type" value="Genomic_DNA"/>
</dbReference>
<accession>A0A418T4U5</accession>
<sequence length="163" mass="17566">MSQPGSIITILALGLFVSGTLALGGCREEEDETLPAASTSQNKETGNSGRNEWLEVTNTETPLDFIARVTGAPAAQITPRLDRATALYQESPRMIANRSVQLWQEIREKQEEIDIIDLLDDLAPENGSARTGSLTAVVQNYRVLRSQGADHTAAVTTATQAAQ</sequence>
<feature type="compositionally biased region" description="Polar residues" evidence="1">
    <location>
        <begin position="36"/>
        <end position="51"/>
    </location>
</feature>
<dbReference type="Proteomes" id="UP000284202">
    <property type="component" value="Unassembled WGS sequence"/>
</dbReference>
<comment type="caution">
    <text evidence="2">The sequence shown here is derived from an EMBL/GenBank/DDBJ whole genome shotgun (WGS) entry which is preliminary data.</text>
</comment>
<dbReference type="RefSeq" id="WP_119746430.1">
    <property type="nucleotide sequence ID" value="NZ_QZCG01000002.1"/>
</dbReference>
<dbReference type="AlphaFoldDB" id="A0A418T4U5"/>
<gene>
    <name evidence="2" type="ORF">D3P04_04755</name>
</gene>
<feature type="region of interest" description="Disordered" evidence="1">
    <location>
        <begin position="30"/>
        <end position="51"/>
    </location>
</feature>
<protein>
    <submittedName>
        <fullName evidence="2">Protein moxZ</fullName>
    </submittedName>
</protein>
<evidence type="ECO:0000256" key="1">
    <source>
        <dbReference type="SAM" id="MobiDB-lite"/>
    </source>
</evidence>
<name>A0A418T4U5_9RHOB</name>
<keyword evidence="3" id="KW-1185">Reference proteome</keyword>